<keyword evidence="4 8" id="KW-0418">Kinase</keyword>
<dbReference type="PANTHER" id="PTHR24342:SF12">
    <property type="entry name" value="DEATH-ASSOCIATED PROTEIN KINASE RELATED"/>
    <property type="match status" value="1"/>
</dbReference>
<dbReference type="PROSITE" id="PS50011">
    <property type="entry name" value="PROTEIN_KINASE_DOM"/>
    <property type="match status" value="1"/>
</dbReference>
<keyword evidence="5" id="KW-0067">ATP-binding</keyword>
<evidence type="ECO:0000256" key="4">
    <source>
        <dbReference type="ARBA" id="ARBA00022777"/>
    </source>
</evidence>
<sequence>MIVYPPSPSGRSCKRTVQWRHTNVQDGLVRTDPEMLSKLISTESLHKYYKLDPTPFAKGEFASVWRCKCIATGETYAAKFSNRYRYGEDCTLEIYHEIALLSLCSPSPRIIKLHDVFQTQKELIIVMEYAPGGDMQTLIDDNLVPFEKDVVKYVHDVVEALAYLHHRKIAHLDIKPQNLVMMGEFPDCEIKVCDFEISRVVLDGTEVHEILGTPEYVAPEILHYEPITLAADMWSLGVTTYVLLTGFSPFGGETDQETFLNISRAQVDFPEELFEDVSEDAKDFVKRLLRRNPKERMSSKLALKHPWLVKARKALQAGSKARPESRKGCASCPASNNSLRNYLSKSREALFEKVMSQGDLRKKTLIQQYNRTRRMCESQMSLCAREKLLRKESAMSRSREKLYGLKSLSKSQEVLSFYKSVLNLHDDIFKTTKDKKNALTAVVAEIEEDNLKPSQTTPSPSNLGEQKTMHQEVQKELTATTDLGDPESNNAHHAPSPTSTEAATTSESEISEEEDCDKDTETGNTTKSQSVTPEASEPKKPPAEPNDEDAEEEPKFTVAQLISAYNKHQELITKSSLEVTMQNQRFDNIAGEVFPTGPNALRLFIPDIKIRKSKPRHKKKVSRKKTGLPTEPLDLSEDMEDLEVNEPSSHGESPLMKIPDPEEIRNDNAVQETSNVLPTPLKDRLTPSPTPVPKTSRTAASPEPTLALIVQDKRLESPQLVNAEESKHLPTSNVAKTVELFNSLRPDRKSFSSSHSPVQTPASPEKTRRKSSPPTMKPF</sequence>
<gene>
    <name evidence="8" type="ORF">NTJ_08990</name>
</gene>
<feature type="compositionally biased region" description="Polar residues" evidence="6">
    <location>
        <begin position="668"/>
        <end position="677"/>
    </location>
</feature>
<feature type="compositionally biased region" description="Polar residues" evidence="6">
    <location>
        <begin position="477"/>
        <end position="491"/>
    </location>
</feature>
<dbReference type="InterPro" id="IPR008271">
    <property type="entry name" value="Ser/Thr_kinase_AS"/>
</dbReference>
<evidence type="ECO:0000259" key="7">
    <source>
        <dbReference type="PROSITE" id="PS50011"/>
    </source>
</evidence>
<evidence type="ECO:0000256" key="2">
    <source>
        <dbReference type="ARBA" id="ARBA00022679"/>
    </source>
</evidence>
<keyword evidence="2" id="KW-0808">Transferase</keyword>
<dbReference type="Proteomes" id="UP001307889">
    <property type="component" value="Chromosome 7"/>
</dbReference>
<keyword evidence="3" id="KW-0547">Nucleotide-binding</keyword>
<evidence type="ECO:0000256" key="5">
    <source>
        <dbReference type="ARBA" id="ARBA00022840"/>
    </source>
</evidence>
<dbReference type="SMART" id="SM00220">
    <property type="entry name" value="S_TKc"/>
    <property type="match status" value="1"/>
</dbReference>
<feature type="compositionally biased region" description="Polar residues" evidence="6">
    <location>
        <begin position="751"/>
        <end position="762"/>
    </location>
</feature>
<dbReference type="InterPro" id="IPR000719">
    <property type="entry name" value="Prot_kinase_dom"/>
</dbReference>
<keyword evidence="9" id="KW-1185">Reference proteome</keyword>
<dbReference type="GO" id="GO:0016301">
    <property type="term" value="F:kinase activity"/>
    <property type="evidence" value="ECO:0007669"/>
    <property type="project" value="UniProtKB-KW"/>
</dbReference>
<dbReference type="Gene3D" id="1.10.510.10">
    <property type="entry name" value="Transferase(Phosphotransferase) domain 1"/>
    <property type="match status" value="1"/>
</dbReference>
<evidence type="ECO:0000313" key="8">
    <source>
        <dbReference type="EMBL" id="BES96181.1"/>
    </source>
</evidence>
<evidence type="ECO:0000256" key="1">
    <source>
        <dbReference type="ARBA" id="ARBA00022527"/>
    </source>
</evidence>
<organism evidence="8 9">
    <name type="scientific">Nesidiocoris tenuis</name>
    <dbReference type="NCBI Taxonomy" id="355587"/>
    <lineage>
        <taxon>Eukaryota</taxon>
        <taxon>Metazoa</taxon>
        <taxon>Ecdysozoa</taxon>
        <taxon>Arthropoda</taxon>
        <taxon>Hexapoda</taxon>
        <taxon>Insecta</taxon>
        <taxon>Pterygota</taxon>
        <taxon>Neoptera</taxon>
        <taxon>Paraneoptera</taxon>
        <taxon>Hemiptera</taxon>
        <taxon>Heteroptera</taxon>
        <taxon>Panheteroptera</taxon>
        <taxon>Cimicomorpha</taxon>
        <taxon>Miridae</taxon>
        <taxon>Dicyphina</taxon>
        <taxon>Nesidiocoris</taxon>
    </lineage>
</organism>
<evidence type="ECO:0000256" key="6">
    <source>
        <dbReference type="SAM" id="MobiDB-lite"/>
    </source>
</evidence>
<evidence type="ECO:0000313" key="9">
    <source>
        <dbReference type="Proteomes" id="UP001307889"/>
    </source>
</evidence>
<feature type="compositionally biased region" description="Low complexity" evidence="6">
    <location>
        <begin position="494"/>
        <end position="508"/>
    </location>
</feature>
<dbReference type="Pfam" id="PF00069">
    <property type="entry name" value="Pkinase"/>
    <property type="match status" value="1"/>
</dbReference>
<dbReference type="SUPFAM" id="SSF56112">
    <property type="entry name" value="Protein kinase-like (PK-like)"/>
    <property type="match status" value="1"/>
</dbReference>
<reference evidence="8 9" key="1">
    <citation type="submission" date="2023-09" db="EMBL/GenBank/DDBJ databases">
        <title>Nesidiocoris tenuis whole genome shotgun sequence.</title>
        <authorList>
            <person name="Shibata T."/>
            <person name="Shimoda M."/>
            <person name="Kobayashi T."/>
            <person name="Uehara T."/>
        </authorList>
    </citation>
    <scope>NUCLEOTIDE SEQUENCE [LARGE SCALE GENOMIC DNA]</scope>
    <source>
        <strain evidence="8 9">Japan</strain>
    </source>
</reference>
<feature type="compositionally biased region" description="Polar residues" evidence="6">
    <location>
        <begin position="452"/>
        <end position="465"/>
    </location>
</feature>
<name>A0ABN7AZ65_9HEMI</name>
<feature type="compositionally biased region" description="Polar residues" evidence="6">
    <location>
        <begin position="522"/>
        <end position="532"/>
    </location>
</feature>
<dbReference type="PANTHER" id="PTHR24342">
    <property type="entry name" value="SERINE/THREONINE-PROTEIN KINASE 17"/>
    <property type="match status" value="1"/>
</dbReference>
<dbReference type="PROSITE" id="PS00108">
    <property type="entry name" value="PROTEIN_KINASE_ST"/>
    <property type="match status" value="1"/>
</dbReference>
<dbReference type="Gene3D" id="3.30.200.20">
    <property type="entry name" value="Phosphorylase Kinase, domain 1"/>
    <property type="match status" value="1"/>
</dbReference>
<feature type="compositionally biased region" description="Basic residues" evidence="6">
    <location>
        <begin position="613"/>
        <end position="626"/>
    </location>
</feature>
<dbReference type="InterPro" id="IPR011009">
    <property type="entry name" value="Kinase-like_dom_sf"/>
</dbReference>
<keyword evidence="1" id="KW-0723">Serine/threonine-protein kinase</keyword>
<feature type="region of interest" description="Disordered" evidence="6">
    <location>
        <begin position="745"/>
        <end position="779"/>
    </location>
</feature>
<feature type="domain" description="Protein kinase" evidence="7">
    <location>
        <begin position="50"/>
        <end position="308"/>
    </location>
</feature>
<feature type="region of interest" description="Disordered" evidence="6">
    <location>
        <begin position="613"/>
        <end position="704"/>
    </location>
</feature>
<accession>A0ABN7AZ65</accession>
<evidence type="ECO:0000256" key="3">
    <source>
        <dbReference type="ARBA" id="ARBA00022741"/>
    </source>
</evidence>
<protein>
    <submittedName>
        <fullName evidence="8">Protein tyrosine kinase</fullName>
    </submittedName>
</protein>
<feature type="region of interest" description="Disordered" evidence="6">
    <location>
        <begin position="449"/>
        <end position="556"/>
    </location>
</feature>
<proteinExistence type="predicted"/>
<feature type="compositionally biased region" description="Acidic residues" evidence="6">
    <location>
        <begin position="634"/>
        <end position="644"/>
    </location>
</feature>
<feature type="compositionally biased region" description="Acidic residues" evidence="6">
    <location>
        <begin position="509"/>
        <end position="518"/>
    </location>
</feature>
<dbReference type="EMBL" id="AP028915">
    <property type="protein sequence ID" value="BES96181.1"/>
    <property type="molecule type" value="Genomic_DNA"/>
</dbReference>